<dbReference type="PANTHER" id="PTHR33514">
    <property type="entry name" value="PROTEIN ABCI12, CHLOROPLASTIC"/>
    <property type="match status" value="1"/>
</dbReference>
<evidence type="ECO:0000313" key="7">
    <source>
        <dbReference type="Proteomes" id="UP000243002"/>
    </source>
</evidence>
<comment type="subcellular location">
    <subcellularLocation>
        <location evidence="1">Membrane</location>
        <topology evidence="1">Multi-pass membrane protein</topology>
    </subcellularLocation>
</comment>
<feature type="transmembrane region" description="Helical" evidence="5">
    <location>
        <begin position="60"/>
        <end position="76"/>
    </location>
</feature>
<name>A0A2P7MZ87_9CYAN</name>
<dbReference type="Pfam" id="PF02361">
    <property type="entry name" value="CbiQ"/>
    <property type="match status" value="1"/>
</dbReference>
<evidence type="ECO:0000256" key="5">
    <source>
        <dbReference type="SAM" id="Phobius"/>
    </source>
</evidence>
<protein>
    <submittedName>
        <fullName evidence="6">Cobalt ABC transporter permease</fullName>
    </submittedName>
</protein>
<evidence type="ECO:0000256" key="1">
    <source>
        <dbReference type="ARBA" id="ARBA00004141"/>
    </source>
</evidence>
<accession>A0A2P7MZ87</accession>
<evidence type="ECO:0000256" key="3">
    <source>
        <dbReference type="ARBA" id="ARBA00022989"/>
    </source>
</evidence>
<feature type="transmembrane region" description="Helical" evidence="5">
    <location>
        <begin position="83"/>
        <end position="107"/>
    </location>
</feature>
<keyword evidence="7" id="KW-1185">Reference proteome</keyword>
<dbReference type="OrthoDB" id="506777at2"/>
<dbReference type="EMBL" id="PXXO01000003">
    <property type="protein sequence ID" value="PSJ06502.1"/>
    <property type="molecule type" value="Genomic_DNA"/>
</dbReference>
<dbReference type="InterPro" id="IPR003339">
    <property type="entry name" value="ABC/ECF_trnsptr_transmembrane"/>
</dbReference>
<keyword evidence="3 5" id="KW-1133">Transmembrane helix</keyword>
<organism evidence="6 7">
    <name type="scientific">Cyanobium usitatum str. Tous</name>
    <dbReference type="NCBI Taxonomy" id="2116684"/>
    <lineage>
        <taxon>Bacteria</taxon>
        <taxon>Bacillati</taxon>
        <taxon>Cyanobacteriota</taxon>
        <taxon>Cyanophyceae</taxon>
        <taxon>Synechococcales</taxon>
        <taxon>Prochlorococcaceae</taxon>
        <taxon>Cyanobium</taxon>
    </lineage>
</organism>
<dbReference type="AlphaFoldDB" id="A0A2P7MZ87"/>
<sequence length="311" mass="33331">MDFLRQIPIGQFAAPDPAEAATGGSSWLRRLDPRLKLAWSLIFLVTPILAGPLWRLSLVGLLLLITAASGLSWRLWRRSVPLLLALALLVGALAALLPAGTAAPAALQRPPVELRLQPGPPGSPPPERSGTPWVLLRAGPLVVTRRSAELGLNGATLLFTLVHSANLLLLSTSPEQLVWAISWLLAPLARLGLPVERLGFTLLLSLRFLPLVQEELQNLLRSIATRAVNFKRLGWKGGLALVLALGERLLANVLLRAEQGAEALLARGGVWLPPDQLLRPAVAGRGLGLLNATAAGLLLLMLLLRWKVGDL</sequence>
<keyword evidence="2 5" id="KW-0812">Transmembrane</keyword>
<dbReference type="GO" id="GO:0005886">
    <property type="term" value="C:plasma membrane"/>
    <property type="evidence" value="ECO:0007669"/>
    <property type="project" value="TreeGrafter"/>
</dbReference>
<gene>
    <name evidence="6" type="ORF">C7K55_03340</name>
</gene>
<reference evidence="6 7" key="1">
    <citation type="journal article" date="2018" name="Environ. Microbiol.">
        <title>Ecological and genomic features of two widespread freshwater picocyanobacteria.</title>
        <authorList>
            <person name="Cabello-Yeves P.J."/>
            <person name="Picazo A."/>
            <person name="Camacho A."/>
            <person name="Callieri C."/>
            <person name="Rosselli R."/>
            <person name="Roda-Garcia J.J."/>
            <person name="Coutinho F.H."/>
            <person name="Rodriguez-Valera F."/>
        </authorList>
    </citation>
    <scope>NUCLEOTIDE SEQUENCE [LARGE SCALE GENOMIC DNA]</scope>
    <source>
        <strain evidence="6 7">Tous</strain>
    </source>
</reference>
<evidence type="ECO:0000256" key="4">
    <source>
        <dbReference type="ARBA" id="ARBA00023136"/>
    </source>
</evidence>
<dbReference type="Proteomes" id="UP000243002">
    <property type="component" value="Unassembled WGS sequence"/>
</dbReference>
<feature type="transmembrane region" description="Helical" evidence="5">
    <location>
        <begin position="282"/>
        <end position="304"/>
    </location>
</feature>
<proteinExistence type="predicted"/>
<dbReference type="RefSeq" id="WP_106502009.1">
    <property type="nucleotide sequence ID" value="NZ_PXXO01000003.1"/>
</dbReference>
<comment type="caution">
    <text evidence="6">The sequence shown here is derived from an EMBL/GenBank/DDBJ whole genome shotgun (WGS) entry which is preliminary data.</text>
</comment>
<keyword evidence="4 5" id="KW-0472">Membrane</keyword>
<dbReference type="PANTHER" id="PTHR33514:SF13">
    <property type="entry name" value="PROTEIN ABCI12, CHLOROPLASTIC"/>
    <property type="match status" value="1"/>
</dbReference>
<evidence type="ECO:0000256" key="2">
    <source>
        <dbReference type="ARBA" id="ARBA00022692"/>
    </source>
</evidence>
<evidence type="ECO:0000313" key="6">
    <source>
        <dbReference type="EMBL" id="PSJ06502.1"/>
    </source>
</evidence>